<comment type="caution">
    <text evidence="10">The sequence shown here is derived from an EMBL/GenBank/DDBJ whole genome shotgun (WGS) entry which is preliminary data.</text>
</comment>
<keyword evidence="4 8" id="KW-0479">Metal-binding</keyword>
<keyword evidence="5 8" id="KW-0547">Nucleotide-binding</keyword>
<feature type="binding site" evidence="8">
    <location>
        <position position="288"/>
    </location>
    <ligand>
        <name>Mg(2+)</name>
        <dbReference type="ChEBI" id="CHEBI:18420"/>
    </ligand>
</feature>
<sequence>MLAPLTTPLTPPGTSPEPSPTDLSGTTAFDPAGLRWLNRHASLGPTFGRAMQGQPVSEPQWLATSDAAAAELGWPADWWRHPLALAAHAGGPSWPGSAPFATVYSGHQFGVWAGQLGDGRALLLGEVDTPHGPREIQLKGSGMTPYSRRADGRAVLRSSIREYLCSEAMAALGIPTTRALALVGSPTLVRREEIETAAVVTRTAPSFIRFGHFEHFCHHDQHAALRQLLDHVIDAHLPACREAAQPAVALLESVSRRTAELMAHWQAVGFCHGVMNTDNMSILGLTIDYGPFGFLDGFDPGHICNHSDERGRYAYARQPQIGWWNLHALAQALIPLVDAPAEQAADLLGEALQPYREVFPVALDALMRAKLGLAIERPEDRALIEDLLQLMASTRVDYTLTWRRLSQVRSAAGLSAEAAAGPVRDLFVDRAAFDAWLSRYVDRLRAEGSEDALRRLRMDRVNPALVLRNHLAEEAIRAARDGDTSVLNDLAGLLRQPYDERPDDARWRHATALPPDWAQGLEVSCSS</sequence>
<proteinExistence type="inferred from homology"/>
<feature type="binding site" evidence="8">
    <location>
        <position position="202"/>
    </location>
    <ligand>
        <name>ATP</name>
        <dbReference type="ChEBI" id="CHEBI:30616"/>
    </ligand>
</feature>
<evidence type="ECO:0000256" key="2">
    <source>
        <dbReference type="ARBA" id="ARBA00022679"/>
    </source>
</evidence>
<comment type="catalytic activity">
    <reaction evidence="8">
        <text>L-seryl-[protein] + ATP = 3-O-(5'-adenylyl)-L-seryl-[protein] + diphosphate</text>
        <dbReference type="Rhea" id="RHEA:58120"/>
        <dbReference type="Rhea" id="RHEA-COMP:9863"/>
        <dbReference type="Rhea" id="RHEA-COMP:15073"/>
        <dbReference type="ChEBI" id="CHEBI:29999"/>
        <dbReference type="ChEBI" id="CHEBI:30616"/>
        <dbReference type="ChEBI" id="CHEBI:33019"/>
        <dbReference type="ChEBI" id="CHEBI:142516"/>
        <dbReference type="EC" id="2.7.7.108"/>
    </reaction>
</comment>
<feature type="binding site" evidence="8">
    <location>
        <position position="139"/>
    </location>
    <ligand>
        <name>ATP</name>
        <dbReference type="ChEBI" id="CHEBI:30616"/>
    </ligand>
</feature>
<comment type="function">
    <text evidence="8">Nucleotidyltransferase involved in the post-translational modification of proteins. It can catalyze the addition of adenosine monophosphate (AMP) or uridine monophosphate (UMP) to a protein, resulting in modifications known as AMPylation and UMPylation.</text>
</comment>
<evidence type="ECO:0000256" key="3">
    <source>
        <dbReference type="ARBA" id="ARBA00022695"/>
    </source>
</evidence>
<comment type="catalytic activity">
    <reaction evidence="8">
        <text>L-histidyl-[protein] + UTP = N(tele)-(5'-uridylyl)-L-histidyl-[protein] + diphosphate</text>
        <dbReference type="Rhea" id="RHEA:83891"/>
        <dbReference type="Rhea" id="RHEA-COMP:9745"/>
        <dbReference type="Rhea" id="RHEA-COMP:20239"/>
        <dbReference type="ChEBI" id="CHEBI:29979"/>
        <dbReference type="ChEBI" id="CHEBI:33019"/>
        <dbReference type="ChEBI" id="CHEBI:46398"/>
        <dbReference type="ChEBI" id="CHEBI:233474"/>
    </reaction>
</comment>
<feature type="active site" description="Proton acceptor" evidence="8">
    <location>
        <position position="278"/>
    </location>
</feature>
<dbReference type="PANTHER" id="PTHR32057">
    <property type="entry name" value="PROTEIN ADENYLYLTRANSFERASE SELO, MITOCHONDRIAL"/>
    <property type="match status" value="1"/>
</dbReference>
<comment type="catalytic activity">
    <reaction evidence="8">
        <text>L-seryl-[protein] + UTP = O-(5'-uridylyl)-L-seryl-[protein] + diphosphate</text>
        <dbReference type="Rhea" id="RHEA:64604"/>
        <dbReference type="Rhea" id="RHEA-COMP:9863"/>
        <dbReference type="Rhea" id="RHEA-COMP:16635"/>
        <dbReference type="ChEBI" id="CHEBI:29999"/>
        <dbReference type="ChEBI" id="CHEBI:33019"/>
        <dbReference type="ChEBI" id="CHEBI:46398"/>
        <dbReference type="ChEBI" id="CHEBI:156051"/>
    </reaction>
</comment>
<feature type="binding site" evidence="8">
    <location>
        <position position="288"/>
    </location>
    <ligand>
        <name>ATP</name>
        <dbReference type="ChEBI" id="CHEBI:30616"/>
    </ligand>
</feature>
<keyword evidence="3 8" id="KW-0548">Nucleotidyltransferase</keyword>
<evidence type="ECO:0000313" key="11">
    <source>
        <dbReference type="Proteomes" id="UP001235760"/>
    </source>
</evidence>
<evidence type="ECO:0000256" key="6">
    <source>
        <dbReference type="ARBA" id="ARBA00022840"/>
    </source>
</evidence>
<comment type="similarity">
    <text evidence="1 8">Belongs to the SELO family.</text>
</comment>
<dbReference type="Proteomes" id="UP001235760">
    <property type="component" value="Unassembled WGS sequence"/>
</dbReference>
<comment type="catalytic activity">
    <reaction evidence="8">
        <text>L-threonyl-[protein] + ATP = 3-O-(5'-adenylyl)-L-threonyl-[protein] + diphosphate</text>
        <dbReference type="Rhea" id="RHEA:54292"/>
        <dbReference type="Rhea" id="RHEA-COMP:11060"/>
        <dbReference type="Rhea" id="RHEA-COMP:13847"/>
        <dbReference type="ChEBI" id="CHEBI:30013"/>
        <dbReference type="ChEBI" id="CHEBI:30616"/>
        <dbReference type="ChEBI" id="CHEBI:33019"/>
        <dbReference type="ChEBI" id="CHEBI:138113"/>
        <dbReference type="EC" id="2.7.7.108"/>
    </reaction>
</comment>
<dbReference type="HAMAP" id="MF_00692">
    <property type="entry name" value="SelO"/>
    <property type="match status" value="1"/>
</dbReference>
<keyword evidence="8" id="KW-0464">Manganese</keyword>
<dbReference type="EC" id="2.7.7.-" evidence="8"/>
<accession>A0ABT9FZD6</accession>
<evidence type="ECO:0000256" key="5">
    <source>
        <dbReference type="ARBA" id="ARBA00022741"/>
    </source>
</evidence>
<evidence type="ECO:0000256" key="4">
    <source>
        <dbReference type="ARBA" id="ARBA00022723"/>
    </source>
</evidence>
<keyword evidence="11" id="KW-1185">Reference proteome</keyword>
<feature type="binding site" evidence="8">
    <location>
        <position position="119"/>
    </location>
    <ligand>
        <name>ATP</name>
        <dbReference type="ChEBI" id="CHEBI:30616"/>
    </ligand>
</feature>
<reference evidence="10 11" key="1">
    <citation type="submission" date="2023-08" db="EMBL/GenBank/DDBJ databases">
        <authorList>
            <person name="Roldan D.M."/>
            <person name="Menes R.J."/>
        </authorList>
    </citation>
    <scope>NUCLEOTIDE SEQUENCE [LARGE SCALE GENOMIC DNA]</scope>
    <source>
        <strain evidence="10 11">CCM 2812</strain>
    </source>
</reference>
<dbReference type="RefSeq" id="WP_305748120.1">
    <property type="nucleotide sequence ID" value="NZ_JAUZEE010000001.1"/>
</dbReference>
<evidence type="ECO:0000256" key="7">
    <source>
        <dbReference type="ARBA" id="ARBA00022842"/>
    </source>
</evidence>
<dbReference type="NCBIfam" id="NF000658">
    <property type="entry name" value="PRK00029.1"/>
    <property type="match status" value="1"/>
</dbReference>
<feature type="binding site" evidence="8">
    <location>
        <position position="120"/>
    </location>
    <ligand>
        <name>ATP</name>
        <dbReference type="ChEBI" id="CHEBI:30616"/>
    </ligand>
</feature>
<dbReference type="EMBL" id="JAUZEE010000001">
    <property type="protein sequence ID" value="MDP4299585.1"/>
    <property type="molecule type" value="Genomic_DNA"/>
</dbReference>
<protein>
    <recommendedName>
        <fullName evidence="8">Protein nucleotidyltransferase YdiU</fullName>
        <ecNumber evidence="8">2.7.7.-</ecNumber>
    </recommendedName>
    <alternativeName>
        <fullName evidence="8">Protein adenylyltransferase YdiU</fullName>
        <ecNumber evidence="8">2.7.7.108</ecNumber>
    </alternativeName>
    <alternativeName>
        <fullName evidence="8">Protein uridylyltransferase YdiU</fullName>
        <ecNumber evidence="8">2.7.7.-</ecNumber>
    </alternativeName>
</protein>
<keyword evidence="7 8" id="KW-0460">Magnesium</keyword>
<name>A0ABT9FZD6_LEPDI</name>
<evidence type="ECO:0000256" key="1">
    <source>
        <dbReference type="ARBA" id="ARBA00009747"/>
    </source>
</evidence>
<feature type="binding site" evidence="8">
    <location>
        <position position="151"/>
    </location>
    <ligand>
        <name>ATP</name>
        <dbReference type="ChEBI" id="CHEBI:30616"/>
    </ligand>
</feature>
<evidence type="ECO:0000313" key="10">
    <source>
        <dbReference type="EMBL" id="MDP4299585.1"/>
    </source>
</evidence>
<comment type="catalytic activity">
    <reaction evidence="8">
        <text>L-tyrosyl-[protein] + ATP = O-(5'-adenylyl)-L-tyrosyl-[protein] + diphosphate</text>
        <dbReference type="Rhea" id="RHEA:54288"/>
        <dbReference type="Rhea" id="RHEA-COMP:10136"/>
        <dbReference type="Rhea" id="RHEA-COMP:13846"/>
        <dbReference type="ChEBI" id="CHEBI:30616"/>
        <dbReference type="ChEBI" id="CHEBI:33019"/>
        <dbReference type="ChEBI" id="CHEBI:46858"/>
        <dbReference type="ChEBI" id="CHEBI:83624"/>
        <dbReference type="EC" id="2.7.7.108"/>
    </reaction>
</comment>
<evidence type="ECO:0000256" key="9">
    <source>
        <dbReference type="SAM" id="MobiDB-lite"/>
    </source>
</evidence>
<dbReference type="PANTHER" id="PTHR32057:SF14">
    <property type="entry name" value="PROTEIN ADENYLYLTRANSFERASE SELO, MITOCHONDRIAL"/>
    <property type="match status" value="1"/>
</dbReference>
<feature type="region of interest" description="Disordered" evidence="9">
    <location>
        <begin position="1"/>
        <end position="29"/>
    </location>
</feature>
<feature type="binding site" evidence="8">
    <location>
        <position position="152"/>
    </location>
    <ligand>
        <name>ATP</name>
        <dbReference type="ChEBI" id="CHEBI:30616"/>
    </ligand>
</feature>
<keyword evidence="2 8" id="KW-0808">Transferase</keyword>
<dbReference type="EC" id="2.7.7.108" evidence="8"/>
<dbReference type="Pfam" id="PF02696">
    <property type="entry name" value="SelO"/>
    <property type="match status" value="1"/>
</dbReference>
<comment type="catalytic activity">
    <reaction evidence="8">
        <text>L-tyrosyl-[protein] + UTP = O-(5'-uridylyl)-L-tyrosyl-[protein] + diphosphate</text>
        <dbReference type="Rhea" id="RHEA:83887"/>
        <dbReference type="Rhea" id="RHEA-COMP:10136"/>
        <dbReference type="Rhea" id="RHEA-COMP:20238"/>
        <dbReference type="ChEBI" id="CHEBI:33019"/>
        <dbReference type="ChEBI" id="CHEBI:46398"/>
        <dbReference type="ChEBI" id="CHEBI:46858"/>
        <dbReference type="ChEBI" id="CHEBI:90602"/>
    </reaction>
</comment>
<evidence type="ECO:0000256" key="8">
    <source>
        <dbReference type="HAMAP-Rule" id="MF_00692"/>
    </source>
</evidence>
<dbReference type="InterPro" id="IPR003846">
    <property type="entry name" value="SelO"/>
</dbReference>
<feature type="binding site" evidence="8">
    <location>
        <position position="279"/>
    </location>
    <ligand>
        <name>Mg(2+)</name>
        <dbReference type="ChEBI" id="CHEBI:18420"/>
    </ligand>
</feature>
<gene>
    <name evidence="8" type="primary">ydiU</name>
    <name evidence="8" type="synonym">selO</name>
    <name evidence="10" type="ORF">Q8X39_02985</name>
</gene>
<comment type="cofactor">
    <cofactor evidence="8">
        <name>Mg(2+)</name>
        <dbReference type="ChEBI" id="CHEBI:18420"/>
    </cofactor>
    <cofactor evidence="8">
        <name>Mn(2+)</name>
        <dbReference type="ChEBI" id="CHEBI:29035"/>
    </cofactor>
</comment>
<feature type="binding site" evidence="8">
    <location>
        <position position="209"/>
    </location>
    <ligand>
        <name>ATP</name>
        <dbReference type="ChEBI" id="CHEBI:30616"/>
    </ligand>
</feature>
<keyword evidence="6 8" id="KW-0067">ATP-binding</keyword>
<organism evidence="10 11">
    <name type="scientific">Leptothrix discophora</name>
    <dbReference type="NCBI Taxonomy" id="89"/>
    <lineage>
        <taxon>Bacteria</taxon>
        <taxon>Pseudomonadati</taxon>
        <taxon>Pseudomonadota</taxon>
        <taxon>Betaproteobacteria</taxon>
        <taxon>Burkholderiales</taxon>
        <taxon>Sphaerotilaceae</taxon>
        <taxon>Leptothrix</taxon>
    </lineage>
</organism>
<feature type="compositionally biased region" description="Pro residues" evidence="9">
    <location>
        <begin position="9"/>
        <end position="19"/>
    </location>
</feature>
<feature type="binding site" evidence="8">
    <location>
        <position position="117"/>
    </location>
    <ligand>
        <name>ATP</name>
        <dbReference type="ChEBI" id="CHEBI:30616"/>
    </ligand>
</feature>